<reference evidence="1 2" key="1">
    <citation type="submission" date="2023-07" db="EMBL/GenBank/DDBJ databases">
        <title>Genomic Encyclopedia of Type Strains, Phase IV (KMG-IV): sequencing the most valuable type-strain genomes for metagenomic binning, comparative biology and taxonomic classification.</title>
        <authorList>
            <person name="Goeker M."/>
        </authorList>
    </citation>
    <scope>NUCLEOTIDE SEQUENCE [LARGE SCALE GENOMIC DNA]</scope>
    <source>
        <strain evidence="1 2">DSM 17723</strain>
    </source>
</reference>
<evidence type="ECO:0008006" key="3">
    <source>
        <dbReference type="Google" id="ProtNLM"/>
    </source>
</evidence>
<comment type="caution">
    <text evidence="1">The sequence shown here is derived from an EMBL/GenBank/DDBJ whole genome shotgun (WGS) entry which is preliminary data.</text>
</comment>
<accession>A0ABT9Z297</accession>
<keyword evidence="2" id="KW-1185">Reference proteome</keyword>
<organism evidence="1 2">
    <name type="scientific">Metabacillus niabensis</name>
    <dbReference type="NCBI Taxonomy" id="324854"/>
    <lineage>
        <taxon>Bacteria</taxon>
        <taxon>Bacillati</taxon>
        <taxon>Bacillota</taxon>
        <taxon>Bacilli</taxon>
        <taxon>Bacillales</taxon>
        <taxon>Bacillaceae</taxon>
        <taxon>Metabacillus</taxon>
    </lineage>
</organism>
<proteinExistence type="predicted"/>
<dbReference type="Proteomes" id="UP001232245">
    <property type="component" value="Unassembled WGS sequence"/>
</dbReference>
<sequence length="154" mass="17214">MKWNLLSIFVLLGTLIMGCSNNGLSGEEPPKATIQIANKSYPTTLGSYCWHSKGEGICVDTAGTVDLLEGKKPIEVKAGEQITFEMDYEPKPNEIHVSKIYNNKETEVQAENNRFSAPMEKGIYYYSYAIGWMDEKQENVSNGDAVYAFVIEVK</sequence>
<dbReference type="RefSeq" id="WP_233452121.1">
    <property type="nucleotide sequence ID" value="NZ_CADEPK010000012.1"/>
</dbReference>
<gene>
    <name evidence="1" type="ORF">J2S02_002037</name>
</gene>
<dbReference type="PROSITE" id="PS51257">
    <property type="entry name" value="PROKAR_LIPOPROTEIN"/>
    <property type="match status" value="1"/>
</dbReference>
<protein>
    <recommendedName>
        <fullName evidence="3">Lipoprotein</fullName>
    </recommendedName>
</protein>
<evidence type="ECO:0000313" key="2">
    <source>
        <dbReference type="Proteomes" id="UP001232245"/>
    </source>
</evidence>
<name>A0ABT9Z297_9BACI</name>
<dbReference type="EMBL" id="JAUSTZ010000003">
    <property type="protein sequence ID" value="MDQ0225693.1"/>
    <property type="molecule type" value="Genomic_DNA"/>
</dbReference>
<evidence type="ECO:0000313" key="1">
    <source>
        <dbReference type="EMBL" id="MDQ0225693.1"/>
    </source>
</evidence>